<evidence type="ECO:0000256" key="1">
    <source>
        <dbReference type="ARBA" id="ARBA00022614"/>
    </source>
</evidence>
<dbReference type="PANTHER" id="PTHR45712">
    <property type="entry name" value="AGAP008170-PA"/>
    <property type="match status" value="1"/>
</dbReference>
<feature type="domain" description="EGF-like" evidence="9">
    <location>
        <begin position="410"/>
        <end position="447"/>
    </location>
</feature>
<protein>
    <recommendedName>
        <fullName evidence="13">Vasorin-like</fullName>
    </recommendedName>
</protein>
<evidence type="ECO:0008006" key="13">
    <source>
        <dbReference type="Google" id="ProtNLM"/>
    </source>
</evidence>
<gene>
    <name evidence="11" type="primary">vasnb</name>
</gene>
<dbReference type="RefSeq" id="XP_028841867.1">
    <property type="nucleotide sequence ID" value="XM_028986034.1"/>
</dbReference>
<dbReference type="PROSITE" id="PS50853">
    <property type="entry name" value="FN3"/>
    <property type="match status" value="1"/>
</dbReference>
<dbReference type="InterPro" id="IPR036116">
    <property type="entry name" value="FN3_sf"/>
</dbReference>
<dbReference type="GeneID" id="114793888"/>
<evidence type="ECO:0000256" key="4">
    <source>
        <dbReference type="ARBA" id="ARBA00023157"/>
    </source>
</evidence>
<evidence type="ECO:0000313" key="12">
    <source>
        <dbReference type="Proteomes" id="UP000694580"/>
    </source>
</evidence>
<keyword evidence="12" id="KW-1185">Reference proteome</keyword>
<dbReference type="InterPro" id="IPR003961">
    <property type="entry name" value="FN3_dom"/>
</dbReference>
<dbReference type="SUPFAM" id="SSF49265">
    <property type="entry name" value="Fibronectin type III"/>
    <property type="match status" value="1"/>
</dbReference>
<dbReference type="SMART" id="SM00082">
    <property type="entry name" value="LRRCT"/>
    <property type="match status" value="1"/>
</dbReference>
<evidence type="ECO:0000256" key="3">
    <source>
        <dbReference type="ARBA" id="ARBA00022737"/>
    </source>
</evidence>
<dbReference type="SMART" id="SM00364">
    <property type="entry name" value="LRR_BAC"/>
    <property type="match status" value="4"/>
</dbReference>
<dbReference type="GeneTree" id="ENSGT00940000159318"/>
<dbReference type="InterPro" id="IPR000742">
    <property type="entry name" value="EGF"/>
</dbReference>
<reference evidence="11 12" key="1">
    <citation type="submission" date="2020-06" db="EMBL/GenBank/DDBJ databases">
        <authorList>
            <consortium name="Wellcome Sanger Institute Data Sharing"/>
        </authorList>
    </citation>
    <scope>NUCLEOTIDE SEQUENCE [LARGE SCALE GENOMIC DNA]</scope>
</reference>
<keyword evidence="2 8" id="KW-0732">Signal</keyword>
<reference evidence="11" key="2">
    <citation type="submission" date="2025-08" db="UniProtKB">
        <authorList>
            <consortium name="Ensembl"/>
        </authorList>
    </citation>
    <scope>IDENTIFICATION</scope>
</reference>
<dbReference type="Gene3D" id="2.60.40.10">
    <property type="entry name" value="Immunoglobulins"/>
    <property type="match status" value="1"/>
</dbReference>
<keyword evidence="5" id="KW-0245">EGF-like domain</keyword>
<evidence type="ECO:0000256" key="6">
    <source>
        <dbReference type="SAM" id="MobiDB-lite"/>
    </source>
</evidence>
<evidence type="ECO:0000259" key="9">
    <source>
        <dbReference type="PROSITE" id="PS50026"/>
    </source>
</evidence>
<keyword evidence="7" id="KW-0812">Transmembrane</keyword>
<dbReference type="PANTHER" id="PTHR45712:SF22">
    <property type="entry name" value="INSULIN-LIKE GROWTH FACTOR-BINDING PROTEIN COMPLEX ACID LABILE SUBUNIT"/>
    <property type="match status" value="1"/>
</dbReference>
<evidence type="ECO:0000256" key="2">
    <source>
        <dbReference type="ARBA" id="ARBA00022729"/>
    </source>
</evidence>
<dbReference type="GO" id="GO:0005615">
    <property type="term" value="C:extracellular space"/>
    <property type="evidence" value="ECO:0007669"/>
    <property type="project" value="TreeGrafter"/>
</dbReference>
<feature type="signal peptide" evidence="8">
    <location>
        <begin position="1"/>
        <end position="19"/>
    </location>
</feature>
<dbReference type="InterPro" id="IPR000483">
    <property type="entry name" value="Cys-rich_flank_reg_C"/>
</dbReference>
<dbReference type="SUPFAM" id="SSF52058">
    <property type="entry name" value="L domain-like"/>
    <property type="match status" value="1"/>
</dbReference>
<keyword evidence="3" id="KW-0677">Repeat</keyword>
<dbReference type="PROSITE" id="PS51450">
    <property type="entry name" value="LRR"/>
    <property type="match status" value="5"/>
</dbReference>
<dbReference type="AlphaFoldDB" id="A0AAY4BPV2"/>
<feature type="region of interest" description="Disordered" evidence="6">
    <location>
        <begin position="362"/>
        <end position="404"/>
    </location>
</feature>
<dbReference type="PROSITE" id="PS00022">
    <property type="entry name" value="EGF_1"/>
    <property type="match status" value="1"/>
</dbReference>
<dbReference type="Proteomes" id="UP000694580">
    <property type="component" value="Chromosome 7"/>
</dbReference>
<dbReference type="InterPro" id="IPR013783">
    <property type="entry name" value="Ig-like_fold"/>
</dbReference>
<evidence type="ECO:0000256" key="8">
    <source>
        <dbReference type="SAM" id="SignalP"/>
    </source>
</evidence>
<sequence length="668" mass="73463">MWSVLSVPLLLLIPVSVLCTDCPKDCQCRSDSIFCASRRAPTMPLVPQYTRKLYVFQNGILLLKQEDFAGMDKLEMVDLSQNQLSELPDRVFQSMSSLRNLDLSGNKITHVSQHSFFGLVQLERLYLYSNQIQTIHPDAFSSLIHLLELKLQGNQLTSLPALRMPKLVLLDLSFNHLPPPGPEDLQMPSLESLKLAGMGLRTVNEELLGNLVNLHELNLSSNQLTAFPQVLHRARGLIRLSLAGNQLGPLQAKDLKPLTELQELDISNLSLQGLPEGFADLLNLRKLTLAENPFNCLCSLGWFPTWLRAKQITLDRTEETRCHFPPLNAGKVLERLERRDFGCPPTTTVTVRPLKTTTAQLTAATTHSTVAPTAPKPRIPKPGQGSEPNGKDGPRHPLPSLTTLKPRTVPPELCPSKICLNGGTCWIDQQGQLGCTCPPQSSGTYCENTEELDPVSSATVIMSKTSDISPGSVTSTTIQLDLHRYIETRPFIQGIRLTYQNLSGPDRRPLQLNLPATYKEYTLRGLRPNCTYYVCASPLGEAVGRDSSCTQAHTNWHVHPNNTADARITPPSTAMLGPAVALLLLLVLIATAMGVACHLHRKRAEGHLQLDTPEQELDGVKVGLDSAATFSKQAEIGDSVQNGGLEHEIPLMQETANNNTATLKPSYC</sequence>
<keyword evidence="7" id="KW-0472">Membrane</keyword>
<dbReference type="PRINTS" id="PR00019">
    <property type="entry name" value="LEURICHRPT"/>
</dbReference>
<evidence type="ECO:0000259" key="10">
    <source>
        <dbReference type="PROSITE" id="PS50853"/>
    </source>
</evidence>
<accession>A0AAY4BPV2</accession>
<dbReference type="InterPro" id="IPR032675">
    <property type="entry name" value="LRR_dom_sf"/>
</dbReference>
<organism evidence="11 12">
    <name type="scientific">Denticeps clupeoides</name>
    <name type="common">denticle herring</name>
    <dbReference type="NCBI Taxonomy" id="299321"/>
    <lineage>
        <taxon>Eukaryota</taxon>
        <taxon>Metazoa</taxon>
        <taxon>Chordata</taxon>
        <taxon>Craniata</taxon>
        <taxon>Vertebrata</taxon>
        <taxon>Euteleostomi</taxon>
        <taxon>Actinopterygii</taxon>
        <taxon>Neopterygii</taxon>
        <taxon>Teleostei</taxon>
        <taxon>Clupei</taxon>
        <taxon>Clupeiformes</taxon>
        <taxon>Denticipitoidei</taxon>
        <taxon>Denticipitidae</taxon>
        <taxon>Denticeps</taxon>
    </lineage>
</organism>
<keyword evidence="1" id="KW-0433">Leucine-rich repeat</keyword>
<dbReference type="InterPro" id="IPR050333">
    <property type="entry name" value="SLRP"/>
</dbReference>
<dbReference type="Ensembl" id="ENSDCDT00010027446.1">
    <property type="protein sequence ID" value="ENSDCDP00010022923.1"/>
    <property type="gene ID" value="ENSDCDG00010013608.1"/>
</dbReference>
<name>A0AAY4BPV2_9TELE</name>
<dbReference type="InterPro" id="IPR003591">
    <property type="entry name" value="Leu-rich_rpt_typical-subtyp"/>
</dbReference>
<dbReference type="InterPro" id="IPR001611">
    <property type="entry name" value="Leu-rich_rpt"/>
</dbReference>
<dbReference type="SMART" id="SM00369">
    <property type="entry name" value="LRR_TYP"/>
    <property type="match status" value="8"/>
</dbReference>
<dbReference type="Pfam" id="PF13855">
    <property type="entry name" value="LRR_8"/>
    <property type="match status" value="2"/>
</dbReference>
<dbReference type="SMART" id="SM00365">
    <property type="entry name" value="LRR_SD22"/>
    <property type="match status" value="5"/>
</dbReference>
<evidence type="ECO:0000256" key="7">
    <source>
        <dbReference type="SAM" id="Phobius"/>
    </source>
</evidence>
<dbReference type="Gene3D" id="3.80.10.10">
    <property type="entry name" value="Ribonuclease Inhibitor"/>
    <property type="match status" value="2"/>
</dbReference>
<keyword evidence="7" id="KW-1133">Transmembrane helix</keyword>
<reference evidence="11" key="3">
    <citation type="submission" date="2025-09" db="UniProtKB">
        <authorList>
            <consortium name="Ensembl"/>
        </authorList>
    </citation>
    <scope>IDENTIFICATION</scope>
</reference>
<feature type="disulfide bond" evidence="5">
    <location>
        <begin position="437"/>
        <end position="446"/>
    </location>
</feature>
<dbReference type="SUPFAM" id="SSF57196">
    <property type="entry name" value="EGF/Laminin"/>
    <property type="match status" value="1"/>
</dbReference>
<dbReference type="Gene3D" id="2.10.25.10">
    <property type="entry name" value="Laminin"/>
    <property type="match status" value="1"/>
</dbReference>
<comment type="caution">
    <text evidence="5">Lacks conserved residue(s) required for the propagation of feature annotation.</text>
</comment>
<feature type="domain" description="Fibronectin type-III" evidence="10">
    <location>
        <begin position="464"/>
        <end position="561"/>
    </location>
</feature>
<feature type="chain" id="PRO_5044288921" description="Vasorin-like" evidence="8">
    <location>
        <begin position="20"/>
        <end position="668"/>
    </location>
</feature>
<feature type="transmembrane region" description="Helical" evidence="7">
    <location>
        <begin position="575"/>
        <end position="599"/>
    </location>
</feature>
<evidence type="ECO:0000256" key="5">
    <source>
        <dbReference type="PROSITE-ProRule" id="PRU00076"/>
    </source>
</evidence>
<dbReference type="PROSITE" id="PS50026">
    <property type="entry name" value="EGF_3"/>
    <property type="match status" value="1"/>
</dbReference>
<proteinExistence type="predicted"/>
<evidence type="ECO:0000313" key="11">
    <source>
        <dbReference type="Ensembl" id="ENSDCDP00010022923.1"/>
    </source>
</evidence>
<keyword evidence="4 5" id="KW-1015">Disulfide bond</keyword>